<dbReference type="EMBL" id="BMKF01000001">
    <property type="protein sequence ID" value="GGB56282.1"/>
    <property type="molecule type" value="Genomic_DNA"/>
</dbReference>
<evidence type="ECO:0000313" key="2">
    <source>
        <dbReference type="EMBL" id="GGB56282.1"/>
    </source>
</evidence>
<comment type="caution">
    <text evidence="2">The sequence shown here is derived from an EMBL/GenBank/DDBJ whole genome shotgun (WGS) entry which is preliminary data.</text>
</comment>
<keyword evidence="1" id="KW-1133">Transmembrane helix</keyword>
<keyword evidence="1" id="KW-0472">Membrane</keyword>
<feature type="transmembrane region" description="Helical" evidence="1">
    <location>
        <begin position="12"/>
        <end position="30"/>
    </location>
</feature>
<dbReference type="Proteomes" id="UP000628854">
    <property type="component" value="Unassembled WGS sequence"/>
</dbReference>
<dbReference type="RefSeq" id="WP_084394120.1">
    <property type="nucleotide sequence ID" value="NZ_BMKF01000001.1"/>
</dbReference>
<gene>
    <name evidence="2" type="ORF">GCM10011503_00760</name>
</gene>
<reference evidence="3" key="1">
    <citation type="journal article" date="2019" name="Int. J. Syst. Evol. Microbiol.">
        <title>The Global Catalogue of Microorganisms (GCM) 10K type strain sequencing project: providing services to taxonomists for standard genome sequencing and annotation.</title>
        <authorList>
            <consortium name="The Broad Institute Genomics Platform"/>
            <consortium name="The Broad Institute Genome Sequencing Center for Infectious Disease"/>
            <person name="Wu L."/>
            <person name="Ma J."/>
        </authorList>
    </citation>
    <scope>NUCLEOTIDE SEQUENCE [LARGE SCALE GENOMIC DNA]</scope>
    <source>
        <strain evidence="3">CGMCC 1.15928</strain>
    </source>
</reference>
<accession>A0ABQ1J2D6</accession>
<sequence length="82" mass="8958">MNRRSHSFFLKFIACAVGGGIAVLGFGVLFGDVFHPYAVQLRGYAIYDGIADLVLLIGKWPTGIGLVLAGIVLWIVCYRRVD</sequence>
<name>A0ABQ1J2D6_9PROT</name>
<protein>
    <recommendedName>
        <fullName evidence="4">Integrase</fullName>
    </recommendedName>
</protein>
<keyword evidence="3" id="KW-1185">Reference proteome</keyword>
<evidence type="ECO:0000256" key="1">
    <source>
        <dbReference type="SAM" id="Phobius"/>
    </source>
</evidence>
<organism evidence="2 3">
    <name type="scientific">Henriciella pelagia</name>
    <dbReference type="NCBI Taxonomy" id="1977912"/>
    <lineage>
        <taxon>Bacteria</taxon>
        <taxon>Pseudomonadati</taxon>
        <taxon>Pseudomonadota</taxon>
        <taxon>Alphaproteobacteria</taxon>
        <taxon>Hyphomonadales</taxon>
        <taxon>Hyphomonadaceae</taxon>
        <taxon>Henriciella</taxon>
    </lineage>
</organism>
<keyword evidence="1" id="KW-0812">Transmembrane</keyword>
<evidence type="ECO:0000313" key="3">
    <source>
        <dbReference type="Proteomes" id="UP000628854"/>
    </source>
</evidence>
<evidence type="ECO:0008006" key="4">
    <source>
        <dbReference type="Google" id="ProtNLM"/>
    </source>
</evidence>
<proteinExistence type="predicted"/>
<feature type="transmembrane region" description="Helical" evidence="1">
    <location>
        <begin position="50"/>
        <end position="76"/>
    </location>
</feature>